<keyword evidence="1" id="KW-0812">Transmembrane</keyword>
<feature type="transmembrane region" description="Helical" evidence="1">
    <location>
        <begin position="90"/>
        <end position="111"/>
    </location>
</feature>
<evidence type="ECO:0000313" key="3">
    <source>
        <dbReference type="Proteomes" id="UP000297245"/>
    </source>
</evidence>
<organism evidence="2 3">
    <name type="scientific">Dendrothele bispora (strain CBS 962.96)</name>
    <dbReference type="NCBI Taxonomy" id="1314807"/>
    <lineage>
        <taxon>Eukaryota</taxon>
        <taxon>Fungi</taxon>
        <taxon>Dikarya</taxon>
        <taxon>Basidiomycota</taxon>
        <taxon>Agaricomycotina</taxon>
        <taxon>Agaricomycetes</taxon>
        <taxon>Agaricomycetidae</taxon>
        <taxon>Agaricales</taxon>
        <taxon>Agaricales incertae sedis</taxon>
        <taxon>Dendrothele</taxon>
    </lineage>
</organism>
<name>A0A4V4HGY4_DENBC</name>
<reference evidence="2 3" key="1">
    <citation type="journal article" date="2019" name="Nat. Ecol. Evol.">
        <title>Megaphylogeny resolves global patterns of mushroom evolution.</title>
        <authorList>
            <person name="Varga T."/>
            <person name="Krizsan K."/>
            <person name="Foldi C."/>
            <person name="Dima B."/>
            <person name="Sanchez-Garcia M."/>
            <person name="Sanchez-Ramirez S."/>
            <person name="Szollosi G.J."/>
            <person name="Szarkandi J.G."/>
            <person name="Papp V."/>
            <person name="Albert L."/>
            <person name="Andreopoulos W."/>
            <person name="Angelini C."/>
            <person name="Antonin V."/>
            <person name="Barry K.W."/>
            <person name="Bougher N.L."/>
            <person name="Buchanan P."/>
            <person name="Buyck B."/>
            <person name="Bense V."/>
            <person name="Catcheside P."/>
            <person name="Chovatia M."/>
            <person name="Cooper J."/>
            <person name="Damon W."/>
            <person name="Desjardin D."/>
            <person name="Finy P."/>
            <person name="Geml J."/>
            <person name="Haridas S."/>
            <person name="Hughes K."/>
            <person name="Justo A."/>
            <person name="Karasinski D."/>
            <person name="Kautmanova I."/>
            <person name="Kiss B."/>
            <person name="Kocsube S."/>
            <person name="Kotiranta H."/>
            <person name="LaButti K.M."/>
            <person name="Lechner B.E."/>
            <person name="Liimatainen K."/>
            <person name="Lipzen A."/>
            <person name="Lukacs Z."/>
            <person name="Mihaltcheva S."/>
            <person name="Morgado L.N."/>
            <person name="Niskanen T."/>
            <person name="Noordeloos M.E."/>
            <person name="Ohm R.A."/>
            <person name="Ortiz-Santana B."/>
            <person name="Ovrebo C."/>
            <person name="Racz N."/>
            <person name="Riley R."/>
            <person name="Savchenko A."/>
            <person name="Shiryaev A."/>
            <person name="Soop K."/>
            <person name="Spirin V."/>
            <person name="Szebenyi C."/>
            <person name="Tomsovsky M."/>
            <person name="Tulloss R.E."/>
            <person name="Uehling J."/>
            <person name="Grigoriev I.V."/>
            <person name="Vagvolgyi C."/>
            <person name="Papp T."/>
            <person name="Martin F.M."/>
            <person name="Miettinen O."/>
            <person name="Hibbett D.S."/>
            <person name="Nagy L.G."/>
        </authorList>
    </citation>
    <scope>NUCLEOTIDE SEQUENCE [LARGE SCALE GENOMIC DNA]</scope>
    <source>
        <strain evidence="2 3">CBS 962.96</strain>
    </source>
</reference>
<keyword evidence="1" id="KW-0472">Membrane</keyword>
<dbReference type="Proteomes" id="UP000297245">
    <property type="component" value="Unassembled WGS sequence"/>
</dbReference>
<sequence>PATTTNSILSCLSPRDIVSFSLVSRHYYEETMSYNRSAYDISNLLSRYFTLEETHLFRCVQALTGAVISGSTALQLFSRVRWNESDLDVYVEYSTGYLMAVFLMSIGYSFIPTARQSSNMSEAYRQVKLDDIYDDGRGFASVFNFLRASSKIQIVTAKYSPVDVVLNFHSTVVMNIITAHEAFSLYPWATFEERISLITFTDGGLNRKFARDKYVDRGWTLVN</sequence>
<dbReference type="AlphaFoldDB" id="A0A4V4HGY4"/>
<dbReference type="EMBL" id="ML179101">
    <property type="protein sequence ID" value="THV00626.1"/>
    <property type="molecule type" value="Genomic_DNA"/>
</dbReference>
<proteinExistence type="predicted"/>
<keyword evidence="3" id="KW-1185">Reference proteome</keyword>
<dbReference type="CDD" id="cd09917">
    <property type="entry name" value="F-box_SF"/>
    <property type="match status" value="1"/>
</dbReference>
<keyword evidence="1" id="KW-1133">Transmembrane helix</keyword>
<dbReference type="OrthoDB" id="3041043at2759"/>
<protein>
    <recommendedName>
        <fullName evidence="4">F-box domain-containing protein</fullName>
    </recommendedName>
</protein>
<feature type="non-terminal residue" evidence="2">
    <location>
        <position position="1"/>
    </location>
</feature>
<evidence type="ECO:0000256" key="1">
    <source>
        <dbReference type="SAM" id="Phobius"/>
    </source>
</evidence>
<accession>A0A4V4HGY4</accession>
<feature type="non-terminal residue" evidence="2">
    <location>
        <position position="223"/>
    </location>
</feature>
<evidence type="ECO:0008006" key="4">
    <source>
        <dbReference type="Google" id="ProtNLM"/>
    </source>
</evidence>
<gene>
    <name evidence="2" type="ORF">K435DRAFT_608781</name>
</gene>
<evidence type="ECO:0000313" key="2">
    <source>
        <dbReference type="EMBL" id="THV00626.1"/>
    </source>
</evidence>